<dbReference type="EMBL" id="JYDQ01000241">
    <property type="protein sequence ID" value="KRY10165.1"/>
    <property type="molecule type" value="Genomic_DNA"/>
</dbReference>
<keyword evidence="3" id="KW-1185">Reference proteome</keyword>
<evidence type="ECO:0000256" key="1">
    <source>
        <dbReference type="SAM" id="SignalP"/>
    </source>
</evidence>
<protein>
    <submittedName>
        <fullName evidence="2">Uncharacterized protein</fullName>
    </submittedName>
</protein>
<sequence>MGLKKLLSCLFFSLIFRKRLNKSCKQSIVYNDSFLLSQIVKIRQEIKTESLPGYVVVKQYLPTKD</sequence>
<accession>A0A0V0ZC59</accession>
<gene>
    <name evidence="2" type="ORF">T12_13504</name>
</gene>
<keyword evidence="1" id="KW-0732">Signal</keyword>
<feature type="signal peptide" evidence="1">
    <location>
        <begin position="1"/>
        <end position="21"/>
    </location>
</feature>
<organism evidence="2 3">
    <name type="scientific">Trichinella patagoniensis</name>
    <dbReference type="NCBI Taxonomy" id="990121"/>
    <lineage>
        <taxon>Eukaryota</taxon>
        <taxon>Metazoa</taxon>
        <taxon>Ecdysozoa</taxon>
        <taxon>Nematoda</taxon>
        <taxon>Enoplea</taxon>
        <taxon>Dorylaimia</taxon>
        <taxon>Trichinellida</taxon>
        <taxon>Trichinellidae</taxon>
        <taxon>Trichinella</taxon>
    </lineage>
</organism>
<feature type="chain" id="PRO_5006873579" evidence="1">
    <location>
        <begin position="22"/>
        <end position="65"/>
    </location>
</feature>
<reference evidence="2 3" key="1">
    <citation type="submission" date="2015-01" db="EMBL/GenBank/DDBJ databases">
        <title>Evolution of Trichinella species and genotypes.</title>
        <authorList>
            <person name="Korhonen P.K."/>
            <person name="Edoardo P."/>
            <person name="Giuseppe L.R."/>
            <person name="Gasser R.B."/>
        </authorList>
    </citation>
    <scope>NUCLEOTIDE SEQUENCE [LARGE SCALE GENOMIC DNA]</scope>
    <source>
        <strain evidence="2">ISS2496</strain>
    </source>
</reference>
<dbReference type="Proteomes" id="UP000054783">
    <property type="component" value="Unassembled WGS sequence"/>
</dbReference>
<dbReference type="AlphaFoldDB" id="A0A0V0ZC59"/>
<name>A0A0V0ZC59_9BILA</name>
<proteinExistence type="predicted"/>
<comment type="caution">
    <text evidence="2">The sequence shown here is derived from an EMBL/GenBank/DDBJ whole genome shotgun (WGS) entry which is preliminary data.</text>
</comment>
<evidence type="ECO:0000313" key="2">
    <source>
        <dbReference type="EMBL" id="KRY10165.1"/>
    </source>
</evidence>
<evidence type="ECO:0000313" key="3">
    <source>
        <dbReference type="Proteomes" id="UP000054783"/>
    </source>
</evidence>